<evidence type="ECO:0000313" key="1">
    <source>
        <dbReference type="EMBL" id="NYS60042.1"/>
    </source>
</evidence>
<organism evidence="1 2">
    <name type="scientific">Vreelandella salicampi</name>
    <dbReference type="NCBI Taxonomy" id="1449798"/>
    <lineage>
        <taxon>Bacteria</taxon>
        <taxon>Pseudomonadati</taxon>
        <taxon>Pseudomonadota</taxon>
        <taxon>Gammaproteobacteria</taxon>
        <taxon>Oceanospirillales</taxon>
        <taxon>Halomonadaceae</taxon>
        <taxon>Vreelandella</taxon>
    </lineage>
</organism>
<dbReference type="SUPFAM" id="SSF55166">
    <property type="entry name" value="Hedgehog/DD-peptidase"/>
    <property type="match status" value="1"/>
</dbReference>
<dbReference type="Gene3D" id="3.30.1380.10">
    <property type="match status" value="1"/>
</dbReference>
<dbReference type="AlphaFoldDB" id="A0A7Z0LJC7"/>
<gene>
    <name evidence="1" type="ORF">HZS81_04610</name>
</gene>
<proteinExistence type="predicted"/>
<dbReference type="EMBL" id="JACCDF010000002">
    <property type="protein sequence ID" value="NYS60042.1"/>
    <property type="molecule type" value="Genomic_DNA"/>
</dbReference>
<name>A0A7Z0LJC7_9GAMM</name>
<comment type="caution">
    <text evidence="1">The sequence shown here is derived from an EMBL/GenBank/DDBJ whole genome shotgun (WGS) entry which is preliminary data.</text>
</comment>
<keyword evidence="2" id="KW-1185">Reference proteome</keyword>
<evidence type="ECO:0000313" key="2">
    <source>
        <dbReference type="Proteomes" id="UP000586119"/>
    </source>
</evidence>
<dbReference type="InterPro" id="IPR009045">
    <property type="entry name" value="Zn_M74/Hedgehog-like"/>
</dbReference>
<dbReference type="Proteomes" id="UP000586119">
    <property type="component" value="Unassembled WGS sequence"/>
</dbReference>
<sequence length="99" mass="11150">MPSRDLKAPSPYLIGGAVDVTLSDADGLPLNMGTLFDEAVPASHTAYYEMLDLLSKHQHRARHNRWLVYGLMSDAGFYSSSSWSNTLFGNVFFFFWVLE</sequence>
<reference evidence="1 2" key="1">
    <citation type="journal article" date="2015" name="Int. J. Syst. Evol. Microbiol.">
        <title>Halomonas salicampi sp. nov., a halotolerant and alkalitolerant bacterium isolated from a saltern soil.</title>
        <authorList>
            <person name="Lee J.C."/>
            <person name="Kim Y.S."/>
            <person name="Yun B.S."/>
            <person name="Whang K.S."/>
        </authorList>
    </citation>
    <scope>NUCLEOTIDE SEQUENCE [LARGE SCALE GENOMIC DNA]</scope>
    <source>
        <strain evidence="1 2">BH103</strain>
    </source>
</reference>
<protein>
    <submittedName>
        <fullName evidence="1">Uncharacterized protein</fullName>
    </submittedName>
</protein>
<accession>A0A7Z0LJC7</accession>